<organism evidence="1 2">
    <name type="scientific">Streptomyces phage Rowa</name>
    <dbReference type="NCBI Taxonomy" id="2059883"/>
    <lineage>
        <taxon>Viruses</taxon>
        <taxon>Duplodnaviria</taxon>
        <taxon>Heunggongvirae</taxon>
        <taxon>Uroviricota</taxon>
        <taxon>Caudoviricetes</taxon>
        <taxon>Rowavirus</taxon>
        <taxon>Rowavirus rowa</taxon>
    </lineage>
</organism>
<dbReference type="Proteomes" id="UP000240214">
    <property type="component" value="Segment"/>
</dbReference>
<evidence type="ECO:0000313" key="1">
    <source>
        <dbReference type="EMBL" id="AUG87274.1"/>
    </source>
</evidence>
<sequence length="114" mass="12507">MSRLHGETVTLVRAPLKVDKYGNATSERDWAAATRTVYPGLMVQPDASNEATGDRPSVVTGWRLITPKGRDFPALPTDRVEWDGLTLAVDGEVGRFKVAGRLHHVEARLKRVSG</sequence>
<name>A0A2H5BLV9_9CAUD</name>
<protein>
    <submittedName>
        <fullName evidence="1">Head-to-tail connector complex protein</fullName>
    </submittedName>
</protein>
<gene>
    <name evidence="1" type="ORF">SEA_ROWA_9</name>
</gene>
<reference evidence="2" key="1">
    <citation type="submission" date="2017-11" db="EMBL/GenBank/DDBJ databases">
        <authorList>
            <person name="Han C.G."/>
        </authorList>
    </citation>
    <scope>NUCLEOTIDE SEQUENCE [LARGE SCALE GENOMIC DNA]</scope>
</reference>
<dbReference type="EMBL" id="MG593803">
    <property type="protein sequence ID" value="AUG87274.1"/>
    <property type="molecule type" value="Genomic_DNA"/>
</dbReference>
<proteinExistence type="predicted"/>
<accession>A0A2H5BLV9</accession>
<evidence type="ECO:0000313" key="2">
    <source>
        <dbReference type="Proteomes" id="UP000240214"/>
    </source>
</evidence>
<keyword evidence="2" id="KW-1185">Reference proteome</keyword>